<dbReference type="GO" id="GO:0003735">
    <property type="term" value="F:structural constituent of ribosome"/>
    <property type="evidence" value="ECO:0007669"/>
    <property type="project" value="InterPro"/>
</dbReference>
<dbReference type="InterPro" id="IPR005823">
    <property type="entry name" value="Ribosomal_uL13_bac-type"/>
</dbReference>
<evidence type="ECO:0000256" key="5">
    <source>
        <dbReference type="HAMAP-Rule" id="MF_01366"/>
    </source>
</evidence>
<dbReference type="GO" id="GO:0003729">
    <property type="term" value="F:mRNA binding"/>
    <property type="evidence" value="ECO:0007669"/>
    <property type="project" value="TreeGrafter"/>
</dbReference>
<comment type="subunit">
    <text evidence="5">Part of the 50S ribosomal subunit.</text>
</comment>
<dbReference type="AlphaFoldDB" id="A0A5J4KE87"/>
<keyword evidence="7" id="KW-1185">Reference proteome</keyword>
<dbReference type="SUPFAM" id="SSF52161">
    <property type="entry name" value="Ribosomal protein L13"/>
    <property type="match status" value="1"/>
</dbReference>
<organism evidence="6 7">
    <name type="scientific">Dictyobacter vulcani</name>
    <dbReference type="NCBI Taxonomy" id="2607529"/>
    <lineage>
        <taxon>Bacteria</taxon>
        <taxon>Bacillati</taxon>
        <taxon>Chloroflexota</taxon>
        <taxon>Ktedonobacteria</taxon>
        <taxon>Ktedonobacterales</taxon>
        <taxon>Dictyobacteraceae</taxon>
        <taxon>Dictyobacter</taxon>
    </lineage>
</organism>
<dbReference type="Pfam" id="PF00572">
    <property type="entry name" value="Ribosomal_L13"/>
    <property type="match status" value="1"/>
</dbReference>
<evidence type="ECO:0000313" key="6">
    <source>
        <dbReference type="EMBL" id="GER87518.1"/>
    </source>
</evidence>
<comment type="similarity">
    <text evidence="1 5">Belongs to the universal ribosomal protein uL13 family.</text>
</comment>
<dbReference type="InterPro" id="IPR005822">
    <property type="entry name" value="Ribosomal_uL13"/>
</dbReference>
<dbReference type="Gene3D" id="3.90.1180.10">
    <property type="entry name" value="Ribosomal protein L13"/>
    <property type="match status" value="1"/>
</dbReference>
<dbReference type="CDD" id="cd00392">
    <property type="entry name" value="Ribosomal_L13"/>
    <property type="match status" value="1"/>
</dbReference>
<name>A0A5J4KE87_9CHLR</name>
<dbReference type="GO" id="GO:0006412">
    <property type="term" value="P:translation"/>
    <property type="evidence" value="ECO:0007669"/>
    <property type="project" value="UniProtKB-UniRule"/>
</dbReference>
<dbReference type="Proteomes" id="UP000326912">
    <property type="component" value="Unassembled WGS sequence"/>
</dbReference>
<keyword evidence="2 5" id="KW-0689">Ribosomal protein</keyword>
<dbReference type="PANTHER" id="PTHR11545:SF2">
    <property type="entry name" value="LARGE RIBOSOMAL SUBUNIT PROTEIN UL13M"/>
    <property type="match status" value="1"/>
</dbReference>
<gene>
    <name evidence="5" type="primary">rplM</name>
    <name evidence="6" type="ORF">KDW_16800</name>
</gene>
<sequence>MMKTYSAKAADLQPSWYVIDAEGQVLGRIATQIAQILRGKHKPTFTPHLNSGDFVIVINADKIAVTGNRMEQKVYYRHSQYPGGLKKTTLRQTLEGRYPERALEHAVRGMVMHNRLGTQVMSRLKIYAGATHPHEAQKPVIWTGPEALLKQATEAK</sequence>
<dbReference type="NCBIfam" id="TIGR01066">
    <property type="entry name" value="rplM_bact"/>
    <property type="match status" value="1"/>
</dbReference>
<dbReference type="GO" id="GO:0022625">
    <property type="term" value="C:cytosolic large ribosomal subunit"/>
    <property type="evidence" value="ECO:0007669"/>
    <property type="project" value="TreeGrafter"/>
</dbReference>
<reference evidence="6 7" key="1">
    <citation type="submission" date="2019-10" db="EMBL/GenBank/DDBJ databases">
        <title>Dictyobacter vulcani sp. nov., within the class Ktedonobacteria, isolated from soil of volcanic Mt. Zao.</title>
        <authorList>
            <person name="Zheng Y."/>
            <person name="Wang C.M."/>
            <person name="Sakai Y."/>
            <person name="Abe K."/>
            <person name="Yokota A."/>
            <person name="Yabe S."/>
        </authorList>
    </citation>
    <scope>NUCLEOTIDE SEQUENCE [LARGE SCALE GENOMIC DNA]</scope>
    <source>
        <strain evidence="6 7">W12</strain>
    </source>
</reference>
<dbReference type="EMBL" id="BKZW01000001">
    <property type="protein sequence ID" value="GER87518.1"/>
    <property type="molecule type" value="Genomic_DNA"/>
</dbReference>
<dbReference type="InterPro" id="IPR036899">
    <property type="entry name" value="Ribosomal_uL13_sf"/>
</dbReference>
<dbReference type="PANTHER" id="PTHR11545">
    <property type="entry name" value="RIBOSOMAL PROTEIN L13"/>
    <property type="match status" value="1"/>
</dbReference>
<evidence type="ECO:0000256" key="4">
    <source>
        <dbReference type="ARBA" id="ARBA00035201"/>
    </source>
</evidence>
<protein>
    <recommendedName>
        <fullName evidence="4 5">Large ribosomal subunit protein uL13</fullName>
    </recommendedName>
</protein>
<proteinExistence type="inferred from homology"/>
<dbReference type="PIRSF" id="PIRSF002181">
    <property type="entry name" value="Ribosomal_L13"/>
    <property type="match status" value="1"/>
</dbReference>
<evidence type="ECO:0000313" key="7">
    <source>
        <dbReference type="Proteomes" id="UP000326912"/>
    </source>
</evidence>
<comment type="caution">
    <text evidence="6">The sequence shown here is derived from an EMBL/GenBank/DDBJ whole genome shotgun (WGS) entry which is preliminary data.</text>
</comment>
<evidence type="ECO:0000256" key="3">
    <source>
        <dbReference type="ARBA" id="ARBA00023274"/>
    </source>
</evidence>
<comment type="function">
    <text evidence="5">This protein is one of the early assembly proteins of the 50S ribosomal subunit, although it is not seen to bind rRNA by itself. It is important during the early stages of 50S assembly.</text>
</comment>
<dbReference type="HAMAP" id="MF_01366">
    <property type="entry name" value="Ribosomal_uL13"/>
    <property type="match status" value="1"/>
</dbReference>
<dbReference type="FunFam" id="3.90.1180.10:FF:000001">
    <property type="entry name" value="50S ribosomal protein L13"/>
    <property type="match status" value="1"/>
</dbReference>
<accession>A0A5J4KE87</accession>
<evidence type="ECO:0000256" key="2">
    <source>
        <dbReference type="ARBA" id="ARBA00022980"/>
    </source>
</evidence>
<keyword evidence="3 5" id="KW-0687">Ribonucleoprotein</keyword>
<evidence type="ECO:0000256" key="1">
    <source>
        <dbReference type="ARBA" id="ARBA00006227"/>
    </source>
</evidence>
<dbReference type="GO" id="GO:0017148">
    <property type="term" value="P:negative regulation of translation"/>
    <property type="evidence" value="ECO:0007669"/>
    <property type="project" value="TreeGrafter"/>
</dbReference>